<dbReference type="InterPro" id="IPR007867">
    <property type="entry name" value="GMC_OxRtase_C"/>
</dbReference>
<dbReference type="InterPro" id="IPR012132">
    <property type="entry name" value="GMC_OxRdtase"/>
</dbReference>
<evidence type="ECO:0000259" key="6">
    <source>
        <dbReference type="PROSITE" id="PS00624"/>
    </source>
</evidence>
<evidence type="ECO:0000256" key="3">
    <source>
        <dbReference type="ARBA" id="ARBA00022630"/>
    </source>
</evidence>
<accession>A0A0D6Q2M6</accession>
<dbReference type="RefSeq" id="WP_048852007.1">
    <property type="nucleotide sequence ID" value="NZ_BANI01000178.1"/>
</dbReference>
<name>A0A0D6Q2M6_KOMEU</name>
<dbReference type="EMBL" id="BANI01000178">
    <property type="protein sequence ID" value="GAN97563.1"/>
    <property type="molecule type" value="Genomic_DNA"/>
</dbReference>
<dbReference type="PIRSF" id="PIRSF000137">
    <property type="entry name" value="Alcohol_oxidase"/>
    <property type="match status" value="1"/>
</dbReference>
<reference evidence="7 8" key="1">
    <citation type="submission" date="2012-11" db="EMBL/GenBank/DDBJ databases">
        <title>Whole genome sequence of Gluconacetobacter europaeus NBRC3261.</title>
        <authorList>
            <person name="Azuma Y."/>
            <person name="Higashiura N."/>
            <person name="Hirakawa H."/>
            <person name="Matsushita K."/>
        </authorList>
    </citation>
    <scope>NUCLEOTIDE SEQUENCE [LARGE SCALE GENOMIC DNA]</scope>
    <source>
        <strain evidence="7 8">NBRC 3261</strain>
    </source>
</reference>
<gene>
    <name evidence="7" type="ORF">Geu3261_0202_003</name>
</gene>
<evidence type="ECO:0000256" key="4">
    <source>
        <dbReference type="ARBA" id="ARBA00022827"/>
    </source>
</evidence>
<comment type="similarity">
    <text evidence="2">Belongs to the GMC oxidoreductase family.</text>
</comment>
<dbReference type="Gene3D" id="3.30.560.10">
    <property type="entry name" value="Glucose Oxidase, domain 3"/>
    <property type="match status" value="1"/>
</dbReference>
<evidence type="ECO:0000313" key="7">
    <source>
        <dbReference type="EMBL" id="GAN97563.1"/>
    </source>
</evidence>
<dbReference type="GO" id="GO:0016614">
    <property type="term" value="F:oxidoreductase activity, acting on CH-OH group of donors"/>
    <property type="evidence" value="ECO:0007669"/>
    <property type="project" value="InterPro"/>
</dbReference>
<evidence type="ECO:0000256" key="5">
    <source>
        <dbReference type="PIRSR" id="PIRSR000137-2"/>
    </source>
</evidence>
<keyword evidence="4 5" id="KW-0274">FAD</keyword>
<dbReference type="SUPFAM" id="SSF54373">
    <property type="entry name" value="FAD-linked reductases, C-terminal domain"/>
    <property type="match status" value="1"/>
</dbReference>
<dbReference type="SUPFAM" id="SSF51905">
    <property type="entry name" value="FAD/NAD(P)-binding domain"/>
    <property type="match status" value="1"/>
</dbReference>
<dbReference type="Gene3D" id="3.50.50.60">
    <property type="entry name" value="FAD/NAD(P)-binding domain"/>
    <property type="match status" value="1"/>
</dbReference>
<comment type="caution">
    <text evidence="7">The sequence shown here is derived from an EMBL/GenBank/DDBJ whole genome shotgun (WGS) entry which is preliminary data.</text>
</comment>
<dbReference type="Pfam" id="PF05199">
    <property type="entry name" value="GMC_oxred_C"/>
    <property type="match status" value="1"/>
</dbReference>
<evidence type="ECO:0000256" key="2">
    <source>
        <dbReference type="ARBA" id="ARBA00010790"/>
    </source>
</evidence>
<dbReference type="InterPro" id="IPR000172">
    <property type="entry name" value="GMC_OxRdtase_N"/>
</dbReference>
<dbReference type="NCBIfam" id="NF002550">
    <property type="entry name" value="PRK02106.1"/>
    <property type="match status" value="1"/>
</dbReference>
<keyword evidence="3" id="KW-0285">Flavoprotein</keyword>
<dbReference type="PROSITE" id="PS00624">
    <property type="entry name" value="GMC_OXRED_2"/>
    <property type="match status" value="1"/>
</dbReference>
<protein>
    <submittedName>
        <fullName evidence="7">Alcohol/sorbose/choline dehydrogenase</fullName>
    </submittedName>
</protein>
<dbReference type="Pfam" id="PF00732">
    <property type="entry name" value="GMC_oxred_N"/>
    <property type="match status" value="1"/>
</dbReference>
<comment type="cofactor">
    <cofactor evidence="1 5">
        <name>FAD</name>
        <dbReference type="ChEBI" id="CHEBI:57692"/>
    </cofactor>
</comment>
<feature type="binding site" evidence="5">
    <location>
        <position position="225"/>
    </location>
    <ligand>
        <name>FAD</name>
        <dbReference type="ChEBI" id="CHEBI:57692"/>
    </ligand>
</feature>
<dbReference type="AlphaFoldDB" id="A0A0D6Q2M6"/>
<evidence type="ECO:0000256" key="1">
    <source>
        <dbReference type="ARBA" id="ARBA00001974"/>
    </source>
</evidence>
<dbReference type="GO" id="GO:0050660">
    <property type="term" value="F:flavin adenine dinucleotide binding"/>
    <property type="evidence" value="ECO:0007669"/>
    <property type="project" value="InterPro"/>
</dbReference>
<evidence type="ECO:0000313" key="8">
    <source>
        <dbReference type="Proteomes" id="UP000032675"/>
    </source>
</evidence>
<dbReference type="PANTHER" id="PTHR11552:SF147">
    <property type="entry name" value="CHOLINE DEHYDROGENASE, MITOCHONDRIAL"/>
    <property type="match status" value="1"/>
</dbReference>
<sequence>MATGTDDFGDFDYIVIGAGSAGCVLANRLSADPRNRVLVLEAGGNDNWIWIHIPVGYLFAMGNPRADWMFRTDPETHLGNRVLNYPRGRLLGGCSSINGMIYMRGQAADYDGWRQMGNTGWGWDDVLPYFIKAEDNFAGASAFHGVGGPLHVDRQRLRWKLLDAFRDAAAQAGIAKIDDFNRGDNEGSSYFQVTQKHGFRWSAARGYLHPVMKRPNLRVQTGALVHRVLFRDGRAIGVRFEANGVVRNVHARAEVIVSAGAIGTPAILQRSGIGPGERLQAFGIEVVKDLPGVGENLQDHLQIRSAYRVSGVETLNTEAGSLLGKARIGLQYLLTRSGPMSMAPSQLGIFARSSARYATANLEYHVQPLSLAAFGGDLDPFPAFTAAVANVRPESRGSVHLKSADPAVPPAIHPNYLSTDEDRRVAIDSVRLTRRIVAQSALARYRPEEFRPGPSLESDADLEKAIGEIATTIFHPVGTAAMGQGSQAVVDHELRVHGMAGLRVADASIMPRITSGNTNAPSIMIGEKASAMILNAARSPSTPALVA</sequence>
<dbReference type="Proteomes" id="UP000032675">
    <property type="component" value="Unassembled WGS sequence"/>
</dbReference>
<feature type="domain" description="Glucose-methanol-choline oxidoreductase N-terminal" evidence="6">
    <location>
        <begin position="260"/>
        <end position="274"/>
    </location>
</feature>
<proteinExistence type="inferred from homology"/>
<dbReference type="InterPro" id="IPR036188">
    <property type="entry name" value="FAD/NAD-bd_sf"/>
</dbReference>
<dbReference type="PANTHER" id="PTHR11552">
    <property type="entry name" value="GLUCOSE-METHANOL-CHOLINE GMC OXIDOREDUCTASE"/>
    <property type="match status" value="1"/>
</dbReference>
<organism evidence="7 8">
    <name type="scientific">Komagataeibacter europaeus NBRC 3261</name>
    <dbReference type="NCBI Taxonomy" id="1234669"/>
    <lineage>
        <taxon>Bacteria</taxon>
        <taxon>Pseudomonadati</taxon>
        <taxon>Pseudomonadota</taxon>
        <taxon>Alphaproteobacteria</taxon>
        <taxon>Acetobacterales</taxon>
        <taxon>Acetobacteraceae</taxon>
        <taxon>Komagataeibacter</taxon>
    </lineage>
</organism>